<dbReference type="PANTHER" id="PTHR11360">
    <property type="entry name" value="MONOCARBOXYLATE TRANSPORTER"/>
    <property type="match status" value="1"/>
</dbReference>
<dbReference type="EMBL" id="JBGBPQ010000026">
    <property type="protein sequence ID" value="KAL1498984.1"/>
    <property type="molecule type" value="Genomic_DNA"/>
</dbReference>
<dbReference type="InterPro" id="IPR036259">
    <property type="entry name" value="MFS_trans_sf"/>
</dbReference>
<feature type="domain" description="Major facilitator superfamily (MFS) profile" evidence="3">
    <location>
        <begin position="225"/>
        <end position="416"/>
    </location>
</feature>
<organism evidence="4 5">
    <name type="scientific">Prymnesium parvum</name>
    <name type="common">Toxic golden alga</name>
    <dbReference type="NCBI Taxonomy" id="97485"/>
    <lineage>
        <taxon>Eukaryota</taxon>
        <taxon>Haptista</taxon>
        <taxon>Haptophyta</taxon>
        <taxon>Prymnesiophyceae</taxon>
        <taxon>Prymnesiales</taxon>
        <taxon>Prymnesiaceae</taxon>
        <taxon>Prymnesium</taxon>
    </lineage>
</organism>
<dbReference type="Pfam" id="PF07690">
    <property type="entry name" value="MFS_1"/>
    <property type="match status" value="1"/>
</dbReference>
<feature type="transmembrane region" description="Helical" evidence="2">
    <location>
        <begin position="141"/>
        <end position="162"/>
    </location>
</feature>
<dbReference type="SUPFAM" id="SSF103473">
    <property type="entry name" value="MFS general substrate transporter"/>
    <property type="match status" value="1"/>
</dbReference>
<comment type="caution">
    <text evidence="4">The sequence shown here is derived from an EMBL/GenBank/DDBJ whole genome shotgun (WGS) entry which is preliminary data.</text>
</comment>
<dbReference type="PANTHER" id="PTHR11360:SF304">
    <property type="entry name" value="MFS DOMAIN-CONTAINING PROTEIN"/>
    <property type="match status" value="1"/>
</dbReference>
<evidence type="ECO:0000259" key="3">
    <source>
        <dbReference type="PROSITE" id="PS50850"/>
    </source>
</evidence>
<keyword evidence="2" id="KW-0812">Transmembrane</keyword>
<keyword evidence="2" id="KW-1133">Transmembrane helix</keyword>
<protein>
    <recommendedName>
        <fullName evidence="3">Major facilitator superfamily (MFS) profile domain-containing protein</fullName>
    </recommendedName>
</protein>
<dbReference type="Gene3D" id="1.20.1250.20">
    <property type="entry name" value="MFS general substrate transporter like domains"/>
    <property type="match status" value="2"/>
</dbReference>
<evidence type="ECO:0000313" key="5">
    <source>
        <dbReference type="Proteomes" id="UP001515480"/>
    </source>
</evidence>
<dbReference type="InterPro" id="IPR020846">
    <property type="entry name" value="MFS_dom"/>
</dbReference>
<name>A0AB34IFP1_PRYPA</name>
<feature type="transmembrane region" description="Helical" evidence="2">
    <location>
        <begin position="174"/>
        <end position="193"/>
    </location>
</feature>
<dbReference type="Proteomes" id="UP001515480">
    <property type="component" value="Unassembled WGS sequence"/>
</dbReference>
<dbReference type="AlphaFoldDB" id="A0AB34IFP1"/>
<feature type="transmembrane region" description="Helical" evidence="2">
    <location>
        <begin position="315"/>
        <end position="339"/>
    </location>
</feature>
<feature type="transmembrane region" description="Helical" evidence="2">
    <location>
        <begin position="292"/>
        <end position="309"/>
    </location>
</feature>
<gene>
    <name evidence="4" type="ORF">AB1Y20_013504</name>
</gene>
<reference evidence="4 5" key="1">
    <citation type="journal article" date="2024" name="Science">
        <title>Giant polyketide synthase enzymes in the biosynthesis of giant marine polyether toxins.</title>
        <authorList>
            <person name="Fallon T.R."/>
            <person name="Shende V.V."/>
            <person name="Wierzbicki I.H."/>
            <person name="Pendleton A.L."/>
            <person name="Watervoot N.F."/>
            <person name="Auber R.P."/>
            <person name="Gonzalez D.J."/>
            <person name="Wisecaver J.H."/>
            <person name="Moore B.S."/>
        </authorList>
    </citation>
    <scope>NUCLEOTIDE SEQUENCE [LARGE SCALE GENOMIC DNA]</scope>
    <source>
        <strain evidence="4 5">12B1</strain>
    </source>
</reference>
<dbReference type="GO" id="GO:0016020">
    <property type="term" value="C:membrane"/>
    <property type="evidence" value="ECO:0007669"/>
    <property type="project" value="UniProtKB-SubCell"/>
</dbReference>
<feature type="transmembrane region" description="Helical" evidence="2">
    <location>
        <begin position="58"/>
        <end position="78"/>
    </location>
</feature>
<feature type="transmembrane region" description="Helical" evidence="2">
    <location>
        <begin position="85"/>
        <end position="103"/>
    </location>
</feature>
<evidence type="ECO:0000256" key="1">
    <source>
        <dbReference type="ARBA" id="ARBA00004141"/>
    </source>
</evidence>
<feature type="transmembrane region" description="Helical" evidence="2">
    <location>
        <begin position="378"/>
        <end position="401"/>
    </location>
</feature>
<dbReference type="PROSITE" id="PS50850">
    <property type="entry name" value="MFS"/>
    <property type="match status" value="1"/>
</dbReference>
<proteinExistence type="predicted"/>
<dbReference type="GO" id="GO:0022857">
    <property type="term" value="F:transmembrane transporter activity"/>
    <property type="evidence" value="ECO:0007669"/>
    <property type="project" value="InterPro"/>
</dbReference>
<feature type="transmembrane region" description="Helical" evidence="2">
    <location>
        <begin position="19"/>
        <end position="38"/>
    </location>
</feature>
<accession>A0AB34IFP1</accession>
<sequence length="416" mass="43167">MCHHPPAAKPPSASLRPRLSLLCVAASMGAIGHVQYTWTLFVPSLAASLAASLPQVQLGFSLFVGLQTSSVLCLGLLVHRSHHRLAMCAGSLVVGLSLCGLAAVRSLTQLYACCALLGLGVGCVYNGCMSLSVRLFPLQRGLAAGVSAAAYGGGTVLTVAYIEAAIEERGSAYTLRALGLSLAAVTLAASSALPAAHWRGAAHEAVARHADEPDVPLSEAVRGCAFWVLYLMLVLITFTGLVVSAQLRPIADAFGMPSATLVLALQADRILTLISRPFWGALSDCIGRAQTLALAFGLQALVLLTWAARLSDASFFVVCSALSTFSWGEVYSMFPAIAADLYGVDSVSATFGALYTGKAVASVLAGPVASFVAEQLSWSAVILLMALVSFADALLAALSLGPLIRREAARRCSTLS</sequence>
<dbReference type="InterPro" id="IPR050327">
    <property type="entry name" value="Proton-linked_MCT"/>
</dbReference>
<keyword evidence="2" id="KW-0472">Membrane</keyword>
<feature type="transmembrane region" description="Helical" evidence="2">
    <location>
        <begin position="109"/>
        <end position="129"/>
    </location>
</feature>
<evidence type="ECO:0000256" key="2">
    <source>
        <dbReference type="SAM" id="Phobius"/>
    </source>
</evidence>
<comment type="subcellular location">
    <subcellularLocation>
        <location evidence="1">Membrane</location>
        <topology evidence="1">Multi-pass membrane protein</topology>
    </subcellularLocation>
</comment>
<dbReference type="InterPro" id="IPR011701">
    <property type="entry name" value="MFS"/>
</dbReference>
<evidence type="ECO:0000313" key="4">
    <source>
        <dbReference type="EMBL" id="KAL1498984.1"/>
    </source>
</evidence>
<keyword evidence="5" id="KW-1185">Reference proteome</keyword>
<feature type="transmembrane region" description="Helical" evidence="2">
    <location>
        <begin position="227"/>
        <end position="247"/>
    </location>
</feature>